<evidence type="ECO:0000256" key="4">
    <source>
        <dbReference type="ARBA" id="ARBA00022531"/>
    </source>
</evidence>
<sequence>MTSDPHDKPAPQAGVNDLPARLRRRRRPIIIGVAGDSGSGKSTYTQGLEWLLGPELVSQVSLDGYHAEDRATRRASGRSPLDPEANHLERAGTDLERLSRGEATRIPIYDHEDGVFRDARVYQPTPIILVEGLHTLYPALRSMLDVAVYVDTATEVKREWKMRRDTRERGYKGAEAEAEIARRAHQYERWIADQEQHAEVILRIHPSELGKLAIGRLSADVPDSFYHLELIVAPGGDDQRSLFLPVDLNSMTREQAMPFMLAIVPSQYQARTVNVLHVDGHMAPAGLETLTQSICAFAGLDAPAGGSGIEWPATVRFAQMLVAWPVINRISAIAAGD</sequence>
<dbReference type="RefSeq" id="WP_367958131.1">
    <property type="nucleotide sequence ID" value="NZ_JBAKFH010000003.1"/>
</dbReference>
<evidence type="ECO:0000256" key="5">
    <source>
        <dbReference type="ARBA" id="ARBA00022567"/>
    </source>
</evidence>
<dbReference type="InterPro" id="IPR027417">
    <property type="entry name" value="P-loop_NTPase"/>
</dbReference>
<feature type="domain" description="Phosphoribulokinase/uridine kinase" evidence="13">
    <location>
        <begin position="30"/>
        <end position="206"/>
    </location>
</feature>
<dbReference type="EMBL" id="JBAKFM010000001">
    <property type="protein sequence ID" value="MEX0468365.1"/>
    <property type="molecule type" value="Genomic_DNA"/>
</dbReference>
<dbReference type="EC" id="2.7.1.19" evidence="3"/>
<proteinExistence type="inferred from homology"/>
<reference evidence="14 15" key="1">
    <citation type="submission" date="2024-02" db="EMBL/GenBank/DDBJ databases">
        <title>New especies of Spiribacter isolated from saline water.</title>
        <authorList>
            <person name="Leon M.J."/>
            <person name="De La Haba R."/>
            <person name="Sanchez-Porro C."/>
            <person name="Ventosa A."/>
        </authorList>
    </citation>
    <scope>NUCLEOTIDE SEQUENCE [LARGE SCALE GENOMIC DNA]</scope>
    <source>
        <strain evidence="15">ag22IC6-390</strain>
    </source>
</reference>
<keyword evidence="7" id="KW-0547">Nucleotide-binding</keyword>
<evidence type="ECO:0000256" key="6">
    <source>
        <dbReference type="ARBA" id="ARBA00022679"/>
    </source>
</evidence>
<comment type="similarity">
    <text evidence="2">Belongs to the phosphoribulokinase family.</text>
</comment>
<keyword evidence="9" id="KW-0067">ATP-binding</keyword>
<evidence type="ECO:0000256" key="8">
    <source>
        <dbReference type="ARBA" id="ARBA00022777"/>
    </source>
</evidence>
<comment type="caution">
    <text evidence="14">The sequence shown here is derived from an EMBL/GenBank/DDBJ whole genome shotgun (WGS) entry which is preliminary data.</text>
</comment>
<evidence type="ECO:0000256" key="12">
    <source>
        <dbReference type="SAM" id="MobiDB-lite"/>
    </source>
</evidence>
<protein>
    <recommendedName>
        <fullName evidence="3">phosphoribulokinase</fullName>
        <ecNumber evidence="3">2.7.1.19</ecNumber>
    </recommendedName>
    <alternativeName>
        <fullName evidence="10">Phosphopentokinase</fullName>
    </alternativeName>
</protein>
<comment type="catalytic activity">
    <reaction evidence="11">
        <text>D-ribulose 5-phosphate + ATP = D-ribulose 1,5-bisphosphate + ADP + H(+)</text>
        <dbReference type="Rhea" id="RHEA:19365"/>
        <dbReference type="ChEBI" id="CHEBI:15378"/>
        <dbReference type="ChEBI" id="CHEBI:30616"/>
        <dbReference type="ChEBI" id="CHEBI:57870"/>
        <dbReference type="ChEBI" id="CHEBI:58121"/>
        <dbReference type="ChEBI" id="CHEBI:456216"/>
        <dbReference type="EC" id="2.7.1.19"/>
    </reaction>
</comment>
<keyword evidence="15" id="KW-1185">Reference proteome</keyword>
<dbReference type="PANTHER" id="PTHR10285">
    <property type="entry name" value="URIDINE KINASE"/>
    <property type="match status" value="1"/>
</dbReference>
<evidence type="ECO:0000256" key="3">
    <source>
        <dbReference type="ARBA" id="ARBA00012042"/>
    </source>
</evidence>
<feature type="compositionally biased region" description="Basic and acidic residues" evidence="12">
    <location>
        <begin position="84"/>
        <end position="95"/>
    </location>
</feature>
<accession>A0ABV3TDF6</accession>
<keyword evidence="6 14" id="KW-0808">Transferase</keyword>
<evidence type="ECO:0000256" key="11">
    <source>
        <dbReference type="ARBA" id="ARBA00047663"/>
    </source>
</evidence>
<comment type="pathway">
    <text evidence="1">Carbohydrate biosynthesis; Calvin cycle.</text>
</comment>
<keyword evidence="8" id="KW-0418">Kinase</keyword>
<name>A0ABV3TDF6_9GAMM</name>
<evidence type="ECO:0000313" key="15">
    <source>
        <dbReference type="Proteomes" id="UP001556709"/>
    </source>
</evidence>
<feature type="region of interest" description="Disordered" evidence="12">
    <location>
        <begin position="69"/>
        <end position="95"/>
    </location>
</feature>
<keyword evidence="5" id="KW-0113">Calvin cycle</keyword>
<organism evidence="14 15">
    <name type="scientific">Spiribacter pallidus</name>
    <dbReference type="NCBI Taxonomy" id="1987936"/>
    <lineage>
        <taxon>Bacteria</taxon>
        <taxon>Pseudomonadati</taxon>
        <taxon>Pseudomonadota</taxon>
        <taxon>Gammaproteobacteria</taxon>
        <taxon>Chromatiales</taxon>
        <taxon>Ectothiorhodospiraceae</taxon>
        <taxon>Spiribacter</taxon>
    </lineage>
</organism>
<dbReference type="PRINTS" id="PR00478">
    <property type="entry name" value="PHRIBLKINASE"/>
</dbReference>
<dbReference type="GO" id="GO:0008974">
    <property type="term" value="F:phosphoribulokinase activity"/>
    <property type="evidence" value="ECO:0007669"/>
    <property type="project" value="UniProtKB-EC"/>
</dbReference>
<dbReference type="InterPro" id="IPR006082">
    <property type="entry name" value="PRK"/>
</dbReference>
<keyword evidence="4" id="KW-0602">Photosynthesis</keyword>
<dbReference type="Gene3D" id="3.40.50.300">
    <property type="entry name" value="P-loop containing nucleotide triphosphate hydrolases"/>
    <property type="match status" value="1"/>
</dbReference>
<evidence type="ECO:0000256" key="7">
    <source>
        <dbReference type="ARBA" id="ARBA00022741"/>
    </source>
</evidence>
<evidence type="ECO:0000256" key="9">
    <source>
        <dbReference type="ARBA" id="ARBA00022840"/>
    </source>
</evidence>
<dbReference type="InterPro" id="IPR006083">
    <property type="entry name" value="PRK/URK"/>
</dbReference>
<dbReference type="Pfam" id="PF00485">
    <property type="entry name" value="PRK"/>
    <property type="match status" value="1"/>
</dbReference>
<gene>
    <name evidence="14" type="ORF">V6X73_01265</name>
</gene>
<evidence type="ECO:0000256" key="10">
    <source>
        <dbReference type="ARBA" id="ARBA00031382"/>
    </source>
</evidence>
<feature type="region of interest" description="Disordered" evidence="12">
    <location>
        <begin position="1"/>
        <end position="21"/>
    </location>
</feature>
<dbReference type="SUPFAM" id="SSF52540">
    <property type="entry name" value="P-loop containing nucleoside triphosphate hydrolases"/>
    <property type="match status" value="1"/>
</dbReference>
<dbReference type="NCBIfam" id="NF005655">
    <property type="entry name" value="PRK07429.1"/>
    <property type="match status" value="1"/>
</dbReference>
<dbReference type="Proteomes" id="UP001556709">
    <property type="component" value="Unassembled WGS sequence"/>
</dbReference>
<evidence type="ECO:0000259" key="13">
    <source>
        <dbReference type="Pfam" id="PF00485"/>
    </source>
</evidence>
<evidence type="ECO:0000313" key="14">
    <source>
        <dbReference type="EMBL" id="MEX0468365.1"/>
    </source>
</evidence>
<evidence type="ECO:0000256" key="1">
    <source>
        <dbReference type="ARBA" id="ARBA00005215"/>
    </source>
</evidence>
<evidence type="ECO:0000256" key="2">
    <source>
        <dbReference type="ARBA" id="ARBA00009719"/>
    </source>
</evidence>